<gene>
    <name evidence="2" type="ORF">AB5J56_43590</name>
</gene>
<organism evidence="2">
    <name type="scientific">Streptomyces sp. R21</name>
    <dbReference type="NCBI Taxonomy" id="3238627"/>
    <lineage>
        <taxon>Bacteria</taxon>
        <taxon>Bacillati</taxon>
        <taxon>Actinomycetota</taxon>
        <taxon>Actinomycetes</taxon>
        <taxon>Kitasatosporales</taxon>
        <taxon>Streptomycetaceae</taxon>
        <taxon>Streptomyces</taxon>
    </lineage>
</organism>
<dbReference type="InterPro" id="IPR036866">
    <property type="entry name" value="RibonucZ/Hydroxyglut_hydro"/>
</dbReference>
<protein>
    <submittedName>
        <fullName evidence="2">MBL fold metallo-hydrolase</fullName>
    </submittedName>
</protein>
<dbReference type="RefSeq" id="WP_369241821.1">
    <property type="nucleotide sequence ID" value="NZ_CP163435.1"/>
</dbReference>
<dbReference type="Pfam" id="PF00753">
    <property type="entry name" value="Lactamase_B"/>
    <property type="match status" value="1"/>
</dbReference>
<evidence type="ECO:0000259" key="1">
    <source>
        <dbReference type="SMART" id="SM00849"/>
    </source>
</evidence>
<dbReference type="SUPFAM" id="SSF56281">
    <property type="entry name" value="Metallo-hydrolase/oxidoreductase"/>
    <property type="match status" value="1"/>
</dbReference>
<dbReference type="SMART" id="SM00849">
    <property type="entry name" value="Lactamase_B"/>
    <property type="match status" value="1"/>
</dbReference>
<feature type="domain" description="Metallo-beta-lactamase" evidence="1">
    <location>
        <begin position="26"/>
        <end position="209"/>
    </location>
</feature>
<reference evidence="2" key="1">
    <citation type="submission" date="2024-07" db="EMBL/GenBank/DDBJ databases">
        <authorList>
            <person name="Yu S.T."/>
        </authorList>
    </citation>
    <scope>NUCLEOTIDE SEQUENCE</scope>
    <source>
        <strain evidence="2">R21</strain>
    </source>
</reference>
<proteinExistence type="predicted"/>
<name>A0AB39PLE3_9ACTN</name>
<dbReference type="PANTHER" id="PTHR43717">
    <property type="entry name" value="ANAEROBIC NITRIC OXIDE REDUCTASE FLAVORUBREDOXIN"/>
    <property type="match status" value="1"/>
</dbReference>
<dbReference type="PANTHER" id="PTHR43717:SF1">
    <property type="entry name" value="ANAEROBIC NITRIC OXIDE REDUCTASE FLAVORUBREDOXIN"/>
    <property type="match status" value="1"/>
</dbReference>
<accession>A0AB39PLE3</accession>
<dbReference type="InterPro" id="IPR001279">
    <property type="entry name" value="Metallo-B-lactamas"/>
</dbReference>
<dbReference type="EMBL" id="CP163435">
    <property type="protein sequence ID" value="XDQ31172.1"/>
    <property type="molecule type" value="Genomic_DNA"/>
</dbReference>
<sequence length="275" mass="29434">MPVHKVRPDISVLSDSLAVPGIGHVPVNAFVLHADQPVVVDTGLGLPDRNFLETLASVLDPADVRWIWLTHPDRDHTGGIFELLAAAPRARLVTTFLAAGIMSCERPLPMDRLYLLNPGQSLDVGDRTLTGFRPPLFDNPATVGFFDDRSGVCFSSDCFGGPLATPELAQATDVREIGADDLRTAQLLWASVDSPWVQNVDEQLFLGTFQPLRDREPELILSTHLPPAPGITGRMIDTLGSAAGASPFVGPDQAALEQMLAGFEPSAGPPQPAHA</sequence>
<evidence type="ECO:0000313" key="2">
    <source>
        <dbReference type="EMBL" id="XDQ31172.1"/>
    </source>
</evidence>
<dbReference type="Gene3D" id="3.60.15.10">
    <property type="entry name" value="Ribonuclease Z/Hydroxyacylglutathione hydrolase-like"/>
    <property type="match status" value="1"/>
</dbReference>
<dbReference type="AlphaFoldDB" id="A0AB39PLE3"/>